<dbReference type="SMART" id="SM00052">
    <property type="entry name" value="EAL"/>
    <property type="match status" value="1"/>
</dbReference>
<dbReference type="CDD" id="cd00130">
    <property type="entry name" value="PAS"/>
    <property type="match status" value="1"/>
</dbReference>
<feature type="transmembrane region" description="Helical" evidence="1">
    <location>
        <begin position="102"/>
        <end position="123"/>
    </location>
</feature>
<dbReference type="Gene3D" id="3.30.70.270">
    <property type="match status" value="1"/>
</dbReference>
<evidence type="ECO:0000259" key="2">
    <source>
        <dbReference type="PROSITE" id="PS50113"/>
    </source>
</evidence>
<dbReference type="PROSITE" id="PS50883">
    <property type="entry name" value="EAL"/>
    <property type="match status" value="1"/>
</dbReference>
<dbReference type="Pfam" id="PF00989">
    <property type="entry name" value="PAS"/>
    <property type="match status" value="1"/>
</dbReference>
<dbReference type="Pfam" id="PF00990">
    <property type="entry name" value="GGDEF"/>
    <property type="match status" value="1"/>
</dbReference>
<dbReference type="NCBIfam" id="TIGR00254">
    <property type="entry name" value="GGDEF"/>
    <property type="match status" value="1"/>
</dbReference>
<dbReference type="PANTHER" id="PTHR44757">
    <property type="entry name" value="DIGUANYLATE CYCLASE DGCP"/>
    <property type="match status" value="1"/>
</dbReference>
<organism evidence="5 6">
    <name type="scientific">Novosphingobium cyanobacteriorum</name>
    <dbReference type="NCBI Taxonomy" id="3024215"/>
    <lineage>
        <taxon>Bacteria</taxon>
        <taxon>Pseudomonadati</taxon>
        <taxon>Pseudomonadota</taxon>
        <taxon>Alphaproteobacteria</taxon>
        <taxon>Sphingomonadales</taxon>
        <taxon>Sphingomonadaceae</taxon>
        <taxon>Novosphingobium</taxon>
    </lineage>
</organism>
<dbReference type="EMBL" id="JAROCY010000012">
    <property type="protein sequence ID" value="MDF8334185.1"/>
    <property type="molecule type" value="Genomic_DNA"/>
</dbReference>
<dbReference type="SUPFAM" id="SSF141868">
    <property type="entry name" value="EAL domain-like"/>
    <property type="match status" value="1"/>
</dbReference>
<dbReference type="NCBIfam" id="TIGR00229">
    <property type="entry name" value="sensory_box"/>
    <property type="match status" value="1"/>
</dbReference>
<feature type="domain" description="GGDEF" evidence="4">
    <location>
        <begin position="370"/>
        <end position="503"/>
    </location>
</feature>
<keyword evidence="1" id="KW-0812">Transmembrane</keyword>
<keyword evidence="1" id="KW-1133">Transmembrane helix</keyword>
<dbReference type="InterPro" id="IPR000160">
    <property type="entry name" value="GGDEF_dom"/>
</dbReference>
<dbReference type="InterPro" id="IPR000014">
    <property type="entry name" value="PAS"/>
</dbReference>
<dbReference type="PANTHER" id="PTHR44757:SF2">
    <property type="entry name" value="BIOFILM ARCHITECTURE MAINTENANCE PROTEIN MBAA"/>
    <property type="match status" value="1"/>
</dbReference>
<sequence length="775" mass="85725">MFAGLRAKFERHPMVALHLITHTVHERDRAWFDGCKLTHLHAVPGGPYELTRAILLLMVMGQCAWWFAPLPVLLVVGLIFWIRSITRRRRAGVDPASLLRSWCRFIVVRATLWSIVNGTALVLTPEERLVPMVILILAANAMDIFGQFTQPVTGLVSSWIATIGMTVALMLRPEVATTPTVILMVLQMASAHARIFNLHYMFATRRLRTRELKTANDMIELLLRQYSEHGSDCLVETDATGVIVDPSDRLARLCGVDLDDLCGRKLVSLFEPSSGRDTLRKAAHRLQAFHDLALSREVDGKTRWLAVSGCPLFDAQGRHYGFRGFLRDVTDRHEAETKVLFLAQHDPLTRLANRTEFHDQLAARLMEQRGPIAVLFVDLDRFKLINDSMGHAAGDQVLEAVARRLSARAGLHDVVARLGGDEFALMLGRVRSAEAAMALARRIVDDLGQPVEAEGRTIHIGASVGVALSPDHADNADELLRAADMALYEAKSAGRGMASLYHPDMKRVLMEQRALELELRAALANGEFELHYQPLHQLSTDSIAGFEALLRWRHPERGTIAPGSFIGIAEQSGLIVQIGEWVLREAMAEAATWEGNLTVAVNVSAVQMRDGDLLRQVISALSATGLDPRRLELEITETVLMQDQEACLALLHRLRALGVRIALDDFGTGYSSLNYLRSFPFDKIKIDRCFIEDLCNGGESGAIVESVLDLAARLNMQTIAEGVEDEAQLHALRARGCEQVQGYWISKAMPADELPVVRTARAAVPVPALRQATGG</sequence>
<dbReference type="Proteomes" id="UP001222770">
    <property type="component" value="Unassembled WGS sequence"/>
</dbReference>
<name>A0ABT6CM94_9SPHN</name>
<dbReference type="InterPro" id="IPR013767">
    <property type="entry name" value="PAS_fold"/>
</dbReference>
<dbReference type="PROSITE" id="PS50113">
    <property type="entry name" value="PAC"/>
    <property type="match status" value="1"/>
</dbReference>
<feature type="transmembrane region" description="Helical" evidence="1">
    <location>
        <begin position="53"/>
        <end position="81"/>
    </location>
</feature>
<dbReference type="InterPro" id="IPR001633">
    <property type="entry name" value="EAL_dom"/>
</dbReference>
<evidence type="ECO:0000259" key="3">
    <source>
        <dbReference type="PROSITE" id="PS50883"/>
    </source>
</evidence>
<accession>A0ABT6CM94</accession>
<keyword evidence="1" id="KW-0472">Membrane</keyword>
<dbReference type="InterPro" id="IPR052155">
    <property type="entry name" value="Biofilm_reg_signaling"/>
</dbReference>
<dbReference type="Pfam" id="PF00563">
    <property type="entry name" value="EAL"/>
    <property type="match status" value="1"/>
</dbReference>
<dbReference type="RefSeq" id="WP_277278618.1">
    <property type="nucleotide sequence ID" value="NZ_JAROCY010000012.1"/>
</dbReference>
<dbReference type="SUPFAM" id="SSF55785">
    <property type="entry name" value="PYP-like sensor domain (PAS domain)"/>
    <property type="match status" value="1"/>
</dbReference>
<dbReference type="InterPro" id="IPR000700">
    <property type="entry name" value="PAS-assoc_C"/>
</dbReference>
<dbReference type="CDD" id="cd01948">
    <property type="entry name" value="EAL"/>
    <property type="match status" value="1"/>
</dbReference>
<dbReference type="InterPro" id="IPR035919">
    <property type="entry name" value="EAL_sf"/>
</dbReference>
<keyword evidence="6" id="KW-1185">Reference proteome</keyword>
<dbReference type="SMART" id="SM00267">
    <property type="entry name" value="GGDEF"/>
    <property type="match status" value="1"/>
</dbReference>
<dbReference type="Gene3D" id="3.30.450.20">
    <property type="entry name" value="PAS domain"/>
    <property type="match status" value="1"/>
</dbReference>
<protein>
    <submittedName>
        <fullName evidence="5">EAL domain-containing protein</fullName>
    </submittedName>
</protein>
<dbReference type="Gene3D" id="3.20.20.450">
    <property type="entry name" value="EAL domain"/>
    <property type="match status" value="1"/>
</dbReference>
<feature type="domain" description="EAL" evidence="3">
    <location>
        <begin position="512"/>
        <end position="762"/>
    </location>
</feature>
<gene>
    <name evidence="5" type="ORF">POM99_13300</name>
</gene>
<feature type="domain" description="PAC" evidence="2">
    <location>
        <begin position="288"/>
        <end position="341"/>
    </location>
</feature>
<evidence type="ECO:0000256" key="1">
    <source>
        <dbReference type="SAM" id="Phobius"/>
    </source>
</evidence>
<dbReference type="CDD" id="cd01949">
    <property type="entry name" value="GGDEF"/>
    <property type="match status" value="1"/>
</dbReference>
<dbReference type="PROSITE" id="PS50887">
    <property type="entry name" value="GGDEF"/>
    <property type="match status" value="1"/>
</dbReference>
<evidence type="ECO:0000313" key="5">
    <source>
        <dbReference type="EMBL" id="MDF8334185.1"/>
    </source>
</evidence>
<evidence type="ECO:0000259" key="4">
    <source>
        <dbReference type="PROSITE" id="PS50887"/>
    </source>
</evidence>
<reference evidence="5 6" key="1">
    <citation type="submission" date="2023-03" db="EMBL/GenBank/DDBJ databases">
        <title>Novosphingobium cyanobacteriorum sp. nov., isolated from a eutrophic reservoir during the Microcystis bloom period.</title>
        <authorList>
            <person name="Kang M."/>
            <person name="Le V."/>
            <person name="Ko S.-R."/>
            <person name="Lee S.-A."/>
            <person name="Ahn C.-Y."/>
        </authorList>
    </citation>
    <scope>NUCLEOTIDE SEQUENCE [LARGE SCALE GENOMIC DNA]</scope>
    <source>
        <strain evidence="5 6">HBC54</strain>
    </source>
</reference>
<dbReference type="InterPro" id="IPR043128">
    <property type="entry name" value="Rev_trsase/Diguanyl_cyclase"/>
</dbReference>
<dbReference type="InterPro" id="IPR029787">
    <property type="entry name" value="Nucleotide_cyclase"/>
</dbReference>
<evidence type="ECO:0000313" key="6">
    <source>
        <dbReference type="Proteomes" id="UP001222770"/>
    </source>
</evidence>
<dbReference type="SUPFAM" id="SSF55073">
    <property type="entry name" value="Nucleotide cyclase"/>
    <property type="match status" value="1"/>
</dbReference>
<comment type="caution">
    <text evidence="5">The sequence shown here is derived from an EMBL/GenBank/DDBJ whole genome shotgun (WGS) entry which is preliminary data.</text>
</comment>
<dbReference type="InterPro" id="IPR035965">
    <property type="entry name" value="PAS-like_dom_sf"/>
</dbReference>
<proteinExistence type="predicted"/>